<name>A0A1G5NCT7_AFIMA</name>
<dbReference type="PROSITE" id="PS51217">
    <property type="entry name" value="UVRD_HELICASE_CTER"/>
    <property type="match status" value="1"/>
</dbReference>
<dbReference type="GO" id="GO:0033202">
    <property type="term" value="C:DNA helicase complex"/>
    <property type="evidence" value="ECO:0007669"/>
    <property type="project" value="TreeGrafter"/>
</dbReference>
<evidence type="ECO:0000256" key="6">
    <source>
        <dbReference type="ARBA" id="ARBA00022839"/>
    </source>
</evidence>
<keyword evidence="7 15" id="KW-0067">ATP-binding</keyword>
<evidence type="ECO:0000313" key="19">
    <source>
        <dbReference type="EMBL" id="SCZ35235.1"/>
    </source>
</evidence>
<gene>
    <name evidence="19" type="ORF">SAMN03080610_01858</name>
</gene>
<evidence type="ECO:0000256" key="12">
    <source>
        <dbReference type="ARBA" id="ARBA00034808"/>
    </source>
</evidence>
<evidence type="ECO:0000256" key="1">
    <source>
        <dbReference type="ARBA" id="ARBA00022722"/>
    </source>
</evidence>
<keyword evidence="1" id="KW-0540">Nuclease</keyword>
<evidence type="ECO:0000313" key="20">
    <source>
        <dbReference type="Proteomes" id="UP000199347"/>
    </source>
</evidence>
<evidence type="ECO:0000256" key="14">
    <source>
        <dbReference type="ARBA" id="ARBA00048988"/>
    </source>
</evidence>
<dbReference type="RefSeq" id="WP_170130421.1">
    <property type="nucleotide sequence ID" value="NZ_FMVW01000003.1"/>
</dbReference>
<evidence type="ECO:0000256" key="2">
    <source>
        <dbReference type="ARBA" id="ARBA00022741"/>
    </source>
</evidence>
<evidence type="ECO:0000256" key="4">
    <source>
        <dbReference type="ARBA" id="ARBA00022801"/>
    </source>
</evidence>
<evidence type="ECO:0000256" key="3">
    <source>
        <dbReference type="ARBA" id="ARBA00022763"/>
    </source>
</evidence>
<dbReference type="Gene3D" id="3.40.50.300">
    <property type="entry name" value="P-loop containing nucleotide triphosphate hydrolases"/>
    <property type="match status" value="3"/>
</dbReference>
<evidence type="ECO:0000256" key="13">
    <source>
        <dbReference type="ARBA" id="ARBA00034923"/>
    </source>
</evidence>
<feature type="binding site" evidence="15">
    <location>
        <begin position="26"/>
        <end position="33"/>
    </location>
    <ligand>
        <name>ATP</name>
        <dbReference type="ChEBI" id="CHEBI:30616"/>
    </ligand>
</feature>
<dbReference type="InterPro" id="IPR014151">
    <property type="entry name" value="DNA_helicase_AddA"/>
</dbReference>
<dbReference type="Gene3D" id="3.30.160.800">
    <property type="match status" value="1"/>
</dbReference>
<feature type="domain" description="UvrD-like helicase ATP-binding" evidence="17">
    <location>
        <begin position="5"/>
        <end position="502"/>
    </location>
</feature>
<evidence type="ECO:0000256" key="10">
    <source>
        <dbReference type="ARBA" id="ARBA00023235"/>
    </source>
</evidence>
<keyword evidence="2 15" id="KW-0547">Nucleotide-binding</keyword>
<dbReference type="InterPro" id="IPR014017">
    <property type="entry name" value="DNA_helicase_UvrD-like_C"/>
</dbReference>
<dbReference type="AlphaFoldDB" id="A0A1G5NCT7"/>
<accession>A0A1G5NCT7</accession>
<dbReference type="PROSITE" id="PS51198">
    <property type="entry name" value="UVRD_HELICASE_ATP_BIND"/>
    <property type="match status" value="1"/>
</dbReference>
<dbReference type="EMBL" id="FMVW01000003">
    <property type="protein sequence ID" value="SCZ35235.1"/>
    <property type="molecule type" value="Genomic_DNA"/>
</dbReference>
<feature type="compositionally biased region" description="Pro residues" evidence="16">
    <location>
        <begin position="958"/>
        <end position="967"/>
    </location>
</feature>
<keyword evidence="3" id="KW-0227">DNA damage</keyword>
<dbReference type="GO" id="GO:0000725">
    <property type="term" value="P:recombinational repair"/>
    <property type="evidence" value="ECO:0007669"/>
    <property type="project" value="TreeGrafter"/>
</dbReference>
<proteinExistence type="predicted"/>
<dbReference type="SUPFAM" id="SSF52540">
    <property type="entry name" value="P-loop containing nucleoside triphosphate hydrolases"/>
    <property type="match status" value="1"/>
</dbReference>
<comment type="catalytic activity">
    <reaction evidence="14">
        <text>ATP + H2O = ADP + phosphate + H(+)</text>
        <dbReference type="Rhea" id="RHEA:13065"/>
        <dbReference type="ChEBI" id="CHEBI:15377"/>
        <dbReference type="ChEBI" id="CHEBI:15378"/>
        <dbReference type="ChEBI" id="CHEBI:30616"/>
        <dbReference type="ChEBI" id="CHEBI:43474"/>
        <dbReference type="ChEBI" id="CHEBI:456216"/>
        <dbReference type="EC" id="5.6.2.4"/>
    </reaction>
</comment>
<sequence length="1179" mass="128422">MKRPASPTERQQWQASDPAASAWVAANAGSGKTHVLTQRVVRLLLAGADPAAIVCLTYTKAAAAEMSGRVFKMLGEWATLPDAELMEAISRSQGETPRPETLTRARRLFAQALETPGGLNIQTIHAFCERILHQFPFEANVPGHFEVLDETAAEGLLLEARQAVLRAAKADGSRIGTAFTRLATLRSDQDIEAALAAVVTERDRLERWIAWAARKPHAPSEDIDGAIADLRRRLGLKDDESEEALCTEICRASGWASRDCRSLCDALSAEAANRTDEGARTALEAILAHEGGPLEADFRAAFFLTAKPEGWSPRSESRRFSAAFRRSRDGLDDLFSAEAARLQPLRERLSLARTAEATEALLLIAGAILQRYRILKQRRGFLDFSDLILRARNLLQRPEVAAWVQYKLDAGISHLLVDEAQDTSPDAWAIVERLAEEFFAGESAERRPRTLFAVGDDKQSIYGFQGAEPRLLAELGRKFKDRAVAAAQEFRAVSLGVSFRSTQAVLDAVDTVFDGPLSERVTRLGYQRHQAYRQNVPGRVEVWPRIVRPKGEMPEDWWQPFDAPAESERKLAEEIADEVAALLHPEARLPSGKAISAGEIMILTRKRGSFARAMVRALKARNLPTAGADRIALADHIIVQDLLALADVVLLPEDDLQLAALLKSPLFGFDDDDLMALAIGRGRESLFSRLRASEDPRHSQTAERLRHLMAMADQMPPFAFYTRLVEAEGARKAFRARMGSEADDVLDLFLSAALSLERVAPPGLQALAAALREGGGDIKRELSETTDAVRVMTVHGAKGLEADIVFLADTGGQIAAPQHRDALAFIGDDEDPAFIWRQSKEDATPQQREVEAKEAEAARDEYFRLLYVAMTRARDVLYVTGIRGDRTPKDGWYAAIRNALAAEKDGDAEDPSDDELAERMHFFGLEPGDGPPPALEERVETPSVAPPVLPEWAERPAAPAPRPPQPLRPSSALAEEDPPDSAPAPVIAGRSAAMRAAAGRGRAIHRLLQFMPDWPTDERQRRGELLLARDWPEAAPADVAAALSEAAGVLAHPDLAGFFASGSRGEVSLVGEIATSHGTFAVGGRVDRMAVTESVVLLADYKTSLSPPASLAAVDEGMIRQLALYARLLGPLYPGRRVQAALVFTAGPRIFPVSAERLAEALAPLDIVHGSPSSGTPLA</sequence>
<evidence type="ECO:0000256" key="15">
    <source>
        <dbReference type="PROSITE-ProRule" id="PRU00560"/>
    </source>
</evidence>
<evidence type="ECO:0000256" key="9">
    <source>
        <dbReference type="ARBA" id="ARBA00023204"/>
    </source>
</evidence>
<dbReference type="GO" id="GO:0005524">
    <property type="term" value="F:ATP binding"/>
    <property type="evidence" value="ECO:0007669"/>
    <property type="project" value="UniProtKB-UniRule"/>
</dbReference>
<dbReference type="STRING" id="1120955.SAMN03080610_01858"/>
<evidence type="ECO:0000259" key="18">
    <source>
        <dbReference type="PROSITE" id="PS51217"/>
    </source>
</evidence>
<dbReference type="GO" id="GO:0004527">
    <property type="term" value="F:exonuclease activity"/>
    <property type="evidence" value="ECO:0007669"/>
    <property type="project" value="UniProtKB-KW"/>
</dbReference>
<dbReference type="PANTHER" id="PTHR11070">
    <property type="entry name" value="UVRD / RECB / PCRA DNA HELICASE FAMILY MEMBER"/>
    <property type="match status" value="1"/>
</dbReference>
<dbReference type="Proteomes" id="UP000199347">
    <property type="component" value="Unassembled WGS sequence"/>
</dbReference>
<dbReference type="InterPro" id="IPR011604">
    <property type="entry name" value="PDDEXK-like_dom_sf"/>
</dbReference>
<keyword evidence="10" id="KW-0413">Isomerase</keyword>
<dbReference type="InterPro" id="IPR027417">
    <property type="entry name" value="P-loop_NTPase"/>
</dbReference>
<evidence type="ECO:0000256" key="16">
    <source>
        <dbReference type="SAM" id="MobiDB-lite"/>
    </source>
</evidence>
<dbReference type="GO" id="GO:0043138">
    <property type="term" value="F:3'-5' DNA helicase activity"/>
    <property type="evidence" value="ECO:0007669"/>
    <property type="project" value="UniProtKB-EC"/>
</dbReference>
<dbReference type="Gene3D" id="3.90.320.10">
    <property type="match status" value="1"/>
</dbReference>
<dbReference type="InterPro" id="IPR038726">
    <property type="entry name" value="PDDEXK_AddAB-type"/>
</dbReference>
<dbReference type="Gene3D" id="1.10.486.10">
    <property type="entry name" value="PCRA, domain 4"/>
    <property type="match status" value="1"/>
</dbReference>
<feature type="domain" description="UvrD-like helicase C-terminal" evidence="18">
    <location>
        <begin position="523"/>
        <end position="799"/>
    </location>
</feature>
<dbReference type="GO" id="GO:0005829">
    <property type="term" value="C:cytosol"/>
    <property type="evidence" value="ECO:0007669"/>
    <property type="project" value="TreeGrafter"/>
</dbReference>
<organism evidence="19 20">
    <name type="scientific">Afifella marina DSM 2698</name>
    <dbReference type="NCBI Taxonomy" id="1120955"/>
    <lineage>
        <taxon>Bacteria</taxon>
        <taxon>Pseudomonadati</taxon>
        <taxon>Pseudomonadota</taxon>
        <taxon>Alphaproteobacteria</taxon>
        <taxon>Hyphomicrobiales</taxon>
        <taxon>Afifellaceae</taxon>
        <taxon>Afifella</taxon>
    </lineage>
</organism>
<comment type="catalytic activity">
    <reaction evidence="11">
        <text>Couples ATP hydrolysis with the unwinding of duplex DNA by translocating in the 3'-5' direction.</text>
        <dbReference type="EC" id="5.6.2.4"/>
    </reaction>
</comment>
<dbReference type="PANTHER" id="PTHR11070:SF2">
    <property type="entry name" value="ATP-DEPENDENT DNA HELICASE SRS2"/>
    <property type="match status" value="1"/>
</dbReference>
<keyword evidence="5 15" id="KW-0347">Helicase</keyword>
<dbReference type="NCBIfam" id="TIGR02784">
    <property type="entry name" value="addA_alphas"/>
    <property type="match status" value="1"/>
</dbReference>
<protein>
    <recommendedName>
        <fullName evidence="12">DNA 3'-5' helicase</fullName>
        <ecNumber evidence="12">5.6.2.4</ecNumber>
    </recommendedName>
    <alternativeName>
        <fullName evidence="13">DNA 3'-5' helicase II</fullName>
    </alternativeName>
</protein>
<dbReference type="Pfam" id="PF13361">
    <property type="entry name" value="UvrD_C"/>
    <property type="match status" value="1"/>
</dbReference>
<evidence type="ECO:0000256" key="5">
    <source>
        <dbReference type="ARBA" id="ARBA00022806"/>
    </source>
</evidence>
<evidence type="ECO:0000256" key="11">
    <source>
        <dbReference type="ARBA" id="ARBA00034617"/>
    </source>
</evidence>
<dbReference type="InterPro" id="IPR014016">
    <property type="entry name" value="UvrD-like_ATP-bd"/>
</dbReference>
<dbReference type="InterPro" id="IPR000212">
    <property type="entry name" value="DNA_helicase_UvrD/REP"/>
</dbReference>
<keyword evidence="9" id="KW-0234">DNA repair</keyword>
<feature type="region of interest" description="Disordered" evidence="16">
    <location>
        <begin position="954"/>
        <end position="986"/>
    </location>
</feature>
<keyword evidence="4 15" id="KW-0378">Hydrolase</keyword>
<evidence type="ECO:0000256" key="7">
    <source>
        <dbReference type="ARBA" id="ARBA00022840"/>
    </source>
</evidence>
<keyword evidence="6" id="KW-0269">Exonuclease</keyword>
<keyword evidence="8" id="KW-0238">DNA-binding</keyword>
<dbReference type="EC" id="5.6.2.4" evidence="12"/>
<dbReference type="Pfam" id="PF00580">
    <property type="entry name" value="UvrD-helicase"/>
    <property type="match status" value="1"/>
</dbReference>
<dbReference type="GO" id="GO:0003677">
    <property type="term" value="F:DNA binding"/>
    <property type="evidence" value="ECO:0007669"/>
    <property type="project" value="UniProtKB-KW"/>
</dbReference>
<evidence type="ECO:0000259" key="17">
    <source>
        <dbReference type="PROSITE" id="PS51198"/>
    </source>
</evidence>
<reference evidence="19 20" key="1">
    <citation type="submission" date="2016-10" db="EMBL/GenBank/DDBJ databases">
        <authorList>
            <person name="de Groot N.N."/>
        </authorList>
    </citation>
    <scope>NUCLEOTIDE SEQUENCE [LARGE SCALE GENOMIC DNA]</scope>
    <source>
        <strain evidence="19 20">DSM 2698</strain>
    </source>
</reference>
<dbReference type="Pfam" id="PF12705">
    <property type="entry name" value="PDDEXK_1"/>
    <property type="match status" value="1"/>
</dbReference>
<keyword evidence="20" id="KW-1185">Reference proteome</keyword>
<evidence type="ECO:0000256" key="8">
    <source>
        <dbReference type="ARBA" id="ARBA00023125"/>
    </source>
</evidence>